<dbReference type="Gene3D" id="1.20.1260.10">
    <property type="match status" value="1"/>
</dbReference>
<dbReference type="RefSeq" id="WP_107136238.1">
    <property type="nucleotide sequence ID" value="NZ_PYSV01000001.1"/>
</dbReference>
<dbReference type="AlphaFoldDB" id="A0A2T3WCK5"/>
<sequence length="170" mass="18520">MPALNTLHDLYVKQLRDLYSAETQLLDALPRMAAAASDSTLRTGLERHLDQTRVQAQRLDSLFMDLDCTPGGHTCQAMRGLLAEADELLRRDAPPAVRDAGLIACAQRVEHYEISAYGTAAKLADTLRLPHHAERLRLSEREEQAADLSLSAAATPINRAALGPATAALR</sequence>
<dbReference type="EMBL" id="PYSV01000001">
    <property type="protein sequence ID" value="PTA69645.1"/>
    <property type="molecule type" value="Genomic_DNA"/>
</dbReference>
<organism evidence="1 2">
    <name type="scientific">Deinococcus arcticus</name>
    <dbReference type="NCBI Taxonomy" id="2136176"/>
    <lineage>
        <taxon>Bacteria</taxon>
        <taxon>Thermotogati</taxon>
        <taxon>Deinococcota</taxon>
        <taxon>Deinococci</taxon>
        <taxon>Deinococcales</taxon>
        <taxon>Deinococcaceae</taxon>
        <taxon>Deinococcus</taxon>
    </lineage>
</organism>
<dbReference type="Pfam" id="PF05974">
    <property type="entry name" value="DUF892"/>
    <property type="match status" value="1"/>
</dbReference>
<keyword evidence="2" id="KW-1185">Reference proteome</keyword>
<proteinExistence type="predicted"/>
<gene>
    <name evidence="1" type="ORF">C8263_01085</name>
</gene>
<dbReference type="InterPro" id="IPR009078">
    <property type="entry name" value="Ferritin-like_SF"/>
</dbReference>
<dbReference type="CDD" id="cd07909">
    <property type="entry name" value="YciF"/>
    <property type="match status" value="1"/>
</dbReference>
<dbReference type="InterPro" id="IPR012347">
    <property type="entry name" value="Ferritin-like"/>
</dbReference>
<evidence type="ECO:0000313" key="1">
    <source>
        <dbReference type="EMBL" id="PTA69645.1"/>
    </source>
</evidence>
<dbReference type="InterPro" id="IPR047114">
    <property type="entry name" value="YciF"/>
</dbReference>
<dbReference type="PANTHER" id="PTHR30565:SF9">
    <property type="entry name" value="PROTEIN YCIF"/>
    <property type="match status" value="1"/>
</dbReference>
<dbReference type="Proteomes" id="UP000240317">
    <property type="component" value="Unassembled WGS sequence"/>
</dbReference>
<name>A0A2T3WCK5_9DEIO</name>
<protein>
    <submittedName>
        <fullName evidence="1">Ferritin-like domain-containing protein</fullName>
    </submittedName>
</protein>
<accession>A0A2T3WCK5</accession>
<dbReference type="SUPFAM" id="SSF47240">
    <property type="entry name" value="Ferritin-like"/>
    <property type="match status" value="1"/>
</dbReference>
<dbReference type="OrthoDB" id="9795056at2"/>
<reference evidence="1 2" key="1">
    <citation type="submission" date="2018-03" db="EMBL/GenBank/DDBJ databases">
        <title>Draft genome of Deinococcus sp. OD32.</title>
        <authorList>
            <person name="Wang X.-P."/>
            <person name="Du Z.-J."/>
        </authorList>
    </citation>
    <scope>NUCLEOTIDE SEQUENCE [LARGE SCALE GENOMIC DNA]</scope>
    <source>
        <strain evidence="1 2">OD32</strain>
    </source>
</reference>
<dbReference type="InterPro" id="IPR010287">
    <property type="entry name" value="DUF892_YciF-like"/>
</dbReference>
<dbReference type="PANTHER" id="PTHR30565">
    <property type="entry name" value="PROTEIN YCIF"/>
    <property type="match status" value="1"/>
</dbReference>
<evidence type="ECO:0000313" key="2">
    <source>
        <dbReference type="Proteomes" id="UP000240317"/>
    </source>
</evidence>
<comment type="caution">
    <text evidence="1">The sequence shown here is derived from an EMBL/GenBank/DDBJ whole genome shotgun (WGS) entry which is preliminary data.</text>
</comment>